<dbReference type="AlphaFoldDB" id="A0A8X6U4W7"/>
<name>A0A8X6U4W7_NEPPI</name>
<sequence>MDAVMQDSGKSNDGFLCGGRVVMIQASEGAVVVCGGYRGGLHGYLRYGGGEPWFLWVHREQTSTYGSAVLKLISWKLPYRKQ</sequence>
<protein>
    <submittedName>
        <fullName evidence="1">Uncharacterized protein</fullName>
    </submittedName>
</protein>
<comment type="caution">
    <text evidence="1">The sequence shown here is derived from an EMBL/GenBank/DDBJ whole genome shotgun (WGS) entry which is preliminary data.</text>
</comment>
<evidence type="ECO:0000313" key="2">
    <source>
        <dbReference type="Proteomes" id="UP000887013"/>
    </source>
</evidence>
<dbReference type="Proteomes" id="UP000887013">
    <property type="component" value="Unassembled WGS sequence"/>
</dbReference>
<reference evidence="1" key="1">
    <citation type="submission" date="2020-08" db="EMBL/GenBank/DDBJ databases">
        <title>Multicomponent nature underlies the extraordinary mechanical properties of spider dragline silk.</title>
        <authorList>
            <person name="Kono N."/>
            <person name="Nakamura H."/>
            <person name="Mori M."/>
            <person name="Yoshida Y."/>
            <person name="Ohtoshi R."/>
            <person name="Malay A.D."/>
            <person name="Moran D.A.P."/>
            <person name="Tomita M."/>
            <person name="Numata K."/>
            <person name="Arakawa K."/>
        </authorList>
    </citation>
    <scope>NUCLEOTIDE SEQUENCE</scope>
</reference>
<proteinExistence type="predicted"/>
<keyword evidence="2" id="KW-1185">Reference proteome</keyword>
<dbReference type="EMBL" id="BMAW01120975">
    <property type="protein sequence ID" value="GFT91837.1"/>
    <property type="molecule type" value="Genomic_DNA"/>
</dbReference>
<accession>A0A8X6U4W7</accession>
<organism evidence="1 2">
    <name type="scientific">Nephila pilipes</name>
    <name type="common">Giant wood spider</name>
    <name type="synonym">Nephila maculata</name>
    <dbReference type="NCBI Taxonomy" id="299642"/>
    <lineage>
        <taxon>Eukaryota</taxon>
        <taxon>Metazoa</taxon>
        <taxon>Ecdysozoa</taxon>
        <taxon>Arthropoda</taxon>
        <taxon>Chelicerata</taxon>
        <taxon>Arachnida</taxon>
        <taxon>Araneae</taxon>
        <taxon>Araneomorphae</taxon>
        <taxon>Entelegynae</taxon>
        <taxon>Araneoidea</taxon>
        <taxon>Nephilidae</taxon>
        <taxon>Nephila</taxon>
    </lineage>
</organism>
<evidence type="ECO:0000313" key="1">
    <source>
        <dbReference type="EMBL" id="GFT91837.1"/>
    </source>
</evidence>
<gene>
    <name evidence="1" type="ORF">NPIL_337731</name>
</gene>